<accession>A0A6B9J5J4</accession>
<dbReference type="Pfam" id="PF11649">
    <property type="entry name" value="T4_neck-protein"/>
    <property type="match status" value="1"/>
</dbReference>
<keyword evidence="2" id="KW-1185">Reference proteome</keyword>
<protein>
    <submittedName>
        <fullName evidence="1">Neck protein</fullName>
    </submittedName>
</protein>
<reference evidence="1 2" key="1">
    <citation type="submission" date="2019-11" db="EMBL/GenBank/DDBJ databases">
        <title>Characterization of a novel member of the family Ackermannviridae.</title>
        <authorList>
            <person name="Maina A.N."/>
            <person name="Mwaura F.B."/>
            <person name="Jumba M."/>
        </authorList>
    </citation>
    <scope>NUCLEOTIDE SEQUENCE [LARGE SCALE GENOMIC DNA]</scope>
</reference>
<gene>
    <name evidence="1" type="ORF">Kuja_1790</name>
</gene>
<dbReference type="EMBL" id="MN718199">
    <property type="protein sequence ID" value="QGZ16171.1"/>
    <property type="molecule type" value="Genomic_DNA"/>
</dbReference>
<dbReference type="Proteomes" id="UP000433471">
    <property type="component" value="Segment"/>
</dbReference>
<sequence length="208" mass="24155">MATNPYFNQMNNPHTKNFIQSLVDQAIAASGVDVFYLRRELVENDDVFVEAVNERFSQATKIEMMVEDIMNFNGGGHNFFVGFTMEDSATFVFSQRRFVQLVESQRPRDGDLIYIPAADMTFQVDKTLEDESWLQWGQNYVWRLKCSRFRFGYEDIDIEEDFDNIEEEIVGLNEDIVKDGVILPYDFTSAEAAEREAKKDDIDIEFGD</sequence>
<evidence type="ECO:0000313" key="1">
    <source>
        <dbReference type="EMBL" id="QGZ16171.1"/>
    </source>
</evidence>
<proteinExistence type="predicted"/>
<organism evidence="1 2">
    <name type="scientific">Vibrio phage vB_VchM_Kuja</name>
    <dbReference type="NCBI Taxonomy" id="2686437"/>
    <lineage>
        <taxon>Viruses</taxon>
        <taxon>Duplodnaviria</taxon>
        <taxon>Heunggongvirae</taxon>
        <taxon>Uroviricota</taxon>
        <taxon>Caudoviricetes</taxon>
        <taxon>Pantevenvirales</taxon>
        <taxon>Ackermannviridae</taxon>
        <taxon>Kujavirus</taxon>
        <taxon>Kujavirus kuja</taxon>
    </lineage>
</organism>
<dbReference type="InterPro" id="IPR021674">
    <property type="entry name" value="Phage_T4_Gp14_neck-protein"/>
</dbReference>
<evidence type="ECO:0000313" key="2">
    <source>
        <dbReference type="Proteomes" id="UP000433471"/>
    </source>
</evidence>
<name>A0A6B9J5J4_9CAUD</name>